<dbReference type="CDD" id="cd13544">
    <property type="entry name" value="PBP2_Fbp_like_1"/>
    <property type="match status" value="1"/>
</dbReference>
<reference evidence="3 4" key="1">
    <citation type="submission" date="2012-03" db="EMBL/GenBank/DDBJ databases">
        <title>The Genome Sequence of Bartonella tamiae Th239.</title>
        <authorList>
            <consortium name="The Broad Institute Genome Sequencing Platform"/>
            <consortium name="The Broad Institute Genome Sequencing Center for Infectious Disease"/>
            <person name="Feldgarden M."/>
            <person name="Kirby J."/>
            <person name="Kosoy M."/>
            <person name="Birtles R."/>
            <person name="Probert W.S."/>
            <person name="Chiaraviglio L."/>
            <person name="Young S.K."/>
            <person name="Zeng Q."/>
            <person name="Gargeya S."/>
            <person name="Fitzgerald M."/>
            <person name="Haas B."/>
            <person name="Abouelleil A."/>
            <person name="Alvarado L."/>
            <person name="Arachchi H.M."/>
            <person name="Berlin A."/>
            <person name="Chapman S.B."/>
            <person name="Gearin G."/>
            <person name="Goldberg J."/>
            <person name="Griggs A."/>
            <person name="Gujja S."/>
            <person name="Hansen M."/>
            <person name="Heiman D."/>
            <person name="Howarth C."/>
            <person name="Larimer J."/>
            <person name="Lui A."/>
            <person name="MacDonald P.J.P."/>
            <person name="McCowen C."/>
            <person name="Montmayeur A."/>
            <person name="Murphy C."/>
            <person name="Neiman D."/>
            <person name="Pearson M."/>
            <person name="Priest M."/>
            <person name="Roberts A."/>
            <person name="Saif S."/>
            <person name="Shea T."/>
            <person name="Sisk P."/>
            <person name="Stolte C."/>
            <person name="Sykes S."/>
            <person name="Wortman J."/>
            <person name="Nusbaum C."/>
            <person name="Birren B."/>
        </authorList>
    </citation>
    <scope>NUCLEOTIDE SEQUENCE [LARGE SCALE GENOMIC DNA]</scope>
    <source>
        <strain evidence="3 4">Th239</strain>
    </source>
</reference>
<dbReference type="PATRIC" id="fig|1094558.3.peg.1664"/>
<dbReference type="InterPro" id="IPR017663">
    <property type="entry name" value="ABC_2-AEP-bd"/>
</dbReference>
<dbReference type="STRING" id="1094558.ME5_01559"/>
<dbReference type="PANTHER" id="PTHR30006:SF2">
    <property type="entry name" value="ABC TRANSPORTER SUBSTRATE-BINDING PROTEIN"/>
    <property type="match status" value="1"/>
</dbReference>
<evidence type="ECO:0000256" key="2">
    <source>
        <dbReference type="SAM" id="SignalP"/>
    </source>
</evidence>
<evidence type="ECO:0008006" key="5">
    <source>
        <dbReference type="Google" id="ProtNLM"/>
    </source>
</evidence>
<protein>
    <recommendedName>
        <fullName evidence="5">2-aminoethylphosphonate ABC transporter, periplasmic 2-aminoethylphosphonate-binding protein</fullName>
    </recommendedName>
</protein>
<dbReference type="HOGENOM" id="CLU_026974_0_1_5"/>
<proteinExistence type="predicted"/>
<dbReference type="PANTHER" id="PTHR30006">
    <property type="entry name" value="THIAMINE-BINDING PERIPLASMIC PROTEIN-RELATED"/>
    <property type="match status" value="1"/>
</dbReference>
<dbReference type="GO" id="GO:0030288">
    <property type="term" value="C:outer membrane-bounded periplasmic space"/>
    <property type="evidence" value="ECO:0007669"/>
    <property type="project" value="TreeGrafter"/>
</dbReference>
<gene>
    <name evidence="3" type="ORF">ME5_01559</name>
</gene>
<dbReference type="OrthoDB" id="9766989at2"/>
<feature type="chain" id="PRO_5003741715" description="2-aminoethylphosphonate ABC transporter, periplasmic 2-aminoethylphosphonate-binding protein" evidence="2">
    <location>
        <begin position="22"/>
        <end position="341"/>
    </location>
</feature>
<dbReference type="GO" id="GO:0030976">
    <property type="term" value="F:thiamine pyrophosphate binding"/>
    <property type="evidence" value="ECO:0007669"/>
    <property type="project" value="TreeGrafter"/>
</dbReference>
<dbReference type="Proteomes" id="UP000008952">
    <property type="component" value="Unassembled WGS sequence"/>
</dbReference>
<accession>J0ZKW7</accession>
<dbReference type="GO" id="GO:0015888">
    <property type="term" value="P:thiamine transport"/>
    <property type="evidence" value="ECO:0007669"/>
    <property type="project" value="TreeGrafter"/>
</dbReference>
<dbReference type="eggNOG" id="COG1840">
    <property type="taxonomic scope" value="Bacteria"/>
</dbReference>
<organism evidence="3 4">
    <name type="scientific">Bartonella tamiae Th239</name>
    <dbReference type="NCBI Taxonomy" id="1094558"/>
    <lineage>
        <taxon>Bacteria</taxon>
        <taxon>Pseudomonadati</taxon>
        <taxon>Pseudomonadota</taxon>
        <taxon>Alphaproteobacteria</taxon>
        <taxon>Hyphomicrobiales</taxon>
        <taxon>Bartonellaceae</taxon>
        <taxon>Bartonella</taxon>
    </lineage>
</organism>
<keyword evidence="1 2" id="KW-0732">Signal</keyword>
<dbReference type="GO" id="GO:0030975">
    <property type="term" value="F:thiamine binding"/>
    <property type="evidence" value="ECO:0007669"/>
    <property type="project" value="TreeGrafter"/>
</dbReference>
<keyword evidence="4" id="KW-1185">Reference proteome</keyword>
<evidence type="ECO:0000313" key="4">
    <source>
        <dbReference type="Proteomes" id="UP000008952"/>
    </source>
</evidence>
<dbReference type="Gene3D" id="3.40.190.10">
    <property type="entry name" value="Periplasmic binding protein-like II"/>
    <property type="match status" value="2"/>
</dbReference>
<dbReference type="SUPFAM" id="SSF53850">
    <property type="entry name" value="Periplasmic binding protein-like II"/>
    <property type="match status" value="1"/>
</dbReference>
<evidence type="ECO:0000313" key="3">
    <source>
        <dbReference type="EMBL" id="EJF89008.1"/>
    </source>
</evidence>
<name>J0ZKW7_9HYPH</name>
<sequence>MYKIISIIMLSTICFSSTALAETRLTVYSAFEAEDLKRYKDTFEAAYPDIKIDWVRDSTGVVTAKLLAEKNNPKADVIWGVSASSLALFKNEGMLEPYAAKGVERLTPKFRDASNPPSWLGLDAYAAALCVNTAELAKVGVSMPQSWADLAKPEYKDMIVMPNPASSGTGFLDVSGWIQMFGEEKAWSYMDALHKNISSYSHSGSKPCKDAARGEFVIGISFDFRGAKEKSSGAPIEVIIPQEGIGWEAEAIGIVKGTKNLDAAKKLLDFSISDEAMNMYSVGYGVLGVPSFEKPVENFPKNVHEKMIDNDFSWAAQNRERIIAEWTKRFDVGSQKKDQFH</sequence>
<comment type="caution">
    <text evidence="3">The sequence shown here is derived from an EMBL/GenBank/DDBJ whole genome shotgun (WGS) entry which is preliminary data.</text>
</comment>
<evidence type="ECO:0000256" key="1">
    <source>
        <dbReference type="ARBA" id="ARBA00022729"/>
    </source>
</evidence>
<dbReference type="RefSeq" id="WP_008040020.1">
    <property type="nucleotide sequence ID" value="NZ_JH725147.1"/>
</dbReference>
<dbReference type="Pfam" id="PF13343">
    <property type="entry name" value="SBP_bac_6"/>
    <property type="match status" value="1"/>
</dbReference>
<dbReference type="NCBIfam" id="TIGR03261">
    <property type="entry name" value="phnS2"/>
    <property type="match status" value="1"/>
</dbReference>
<feature type="signal peptide" evidence="2">
    <location>
        <begin position="1"/>
        <end position="21"/>
    </location>
</feature>
<dbReference type="PIRSF" id="PIRSF002825">
    <property type="entry name" value="CfbpA"/>
    <property type="match status" value="1"/>
</dbReference>
<dbReference type="InterPro" id="IPR026045">
    <property type="entry name" value="Ferric-bd"/>
</dbReference>
<dbReference type="EMBL" id="AIMB01000008">
    <property type="protein sequence ID" value="EJF89008.1"/>
    <property type="molecule type" value="Genomic_DNA"/>
</dbReference>
<dbReference type="AlphaFoldDB" id="J0ZKW7"/>